<feature type="compositionally biased region" description="Low complexity" evidence="1">
    <location>
        <begin position="90"/>
        <end position="103"/>
    </location>
</feature>
<organism evidence="2 3">
    <name type="scientific">Adineta steineri</name>
    <dbReference type="NCBI Taxonomy" id="433720"/>
    <lineage>
        <taxon>Eukaryota</taxon>
        <taxon>Metazoa</taxon>
        <taxon>Spiralia</taxon>
        <taxon>Gnathifera</taxon>
        <taxon>Rotifera</taxon>
        <taxon>Eurotatoria</taxon>
        <taxon>Bdelloidea</taxon>
        <taxon>Adinetida</taxon>
        <taxon>Adinetidae</taxon>
        <taxon>Adineta</taxon>
    </lineage>
</organism>
<evidence type="ECO:0000313" key="2">
    <source>
        <dbReference type="EMBL" id="CAF4124284.1"/>
    </source>
</evidence>
<feature type="compositionally biased region" description="Low complexity" evidence="1">
    <location>
        <begin position="322"/>
        <end position="337"/>
    </location>
</feature>
<dbReference type="AlphaFoldDB" id="A0A819WIS6"/>
<evidence type="ECO:0000256" key="1">
    <source>
        <dbReference type="SAM" id="MobiDB-lite"/>
    </source>
</evidence>
<proteinExistence type="predicted"/>
<feature type="compositionally biased region" description="Polar residues" evidence="1">
    <location>
        <begin position="147"/>
        <end position="168"/>
    </location>
</feature>
<feature type="region of interest" description="Disordered" evidence="1">
    <location>
        <begin position="266"/>
        <end position="343"/>
    </location>
</feature>
<feature type="compositionally biased region" description="Polar residues" evidence="1">
    <location>
        <begin position="78"/>
        <end position="89"/>
    </location>
</feature>
<evidence type="ECO:0000313" key="3">
    <source>
        <dbReference type="Proteomes" id="UP000663844"/>
    </source>
</evidence>
<feature type="region of interest" description="Disordered" evidence="1">
    <location>
        <begin position="78"/>
        <end position="108"/>
    </location>
</feature>
<name>A0A819WIS6_9BILA</name>
<comment type="caution">
    <text evidence="2">The sequence shown here is derived from an EMBL/GenBank/DDBJ whole genome shotgun (WGS) entry which is preliminary data.</text>
</comment>
<protein>
    <submittedName>
        <fullName evidence="2">Uncharacterized protein</fullName>
    </submittedName>
</protein>
<feature type="region of interest" description="Disordered" evidence="1">
    <location>
        <begin position="212"/>
        <end position="231"/>
    </location>
</feature>
<sequence>MNENEDKPQMPQSPTLEALHDLENHSSTPDSNEPQQMEIYADELTTNIIKDASKTASENHDENLDNTNELHFSYLQTSKQSTSEDTTTISDQFNQSTTNNNNNFDDEDIQKKMNDVIQDIRSLSGDDTINIPHKSITSNHLHHEETNNSMPTIDPSTQIDPVSNNQTEGPVRSLSESALVDHHTLIEQPLPIRQDESLSDIDDTYEIQSIPTNIPTHTNEHPSEQENHINNPLESNHELLNTETGTTDSNQDSSNIIKPNNLDETARFHTTSPTNKHLFHNTLDEPLTSGDEGHTQIDPTNLPDDINQEIASSAQSSLHDISSLNRPRSPTPNNSRRSSTKFI</sequence>
<dbReference type="EMBL" id="CAJOAZ010006124">
    <property type="protein sequence ID" value="CAF4124284.1"/>
    <property type="molecule type" value="Genomic_DNA"/>
</dbReference>
<feature type="compositionally biased region" description="Polar residues" evidence="1">
    <location>
        <begin position="309"/>
        <end position="320"/>
    </location>
</feature>
<feature type="compositionally biased region" description="Basic and acidic residues" evidence="1">
    <location>
        <begin position="218"/>
        <end position="227"/>
    </location>
</feature>
<reference evidence="2" key="1">
    <citation type="submission" date="2021-02" db="EMBL/GenBank/DDBJ databases">
        <authorList>
            <person name="Nowell W R."/>
        </authorList>
    </citation>
    <scope>NUCLEOTIDE SEQUENCE</scope>
</reference>
<gene>
    <name evidence="2" type="ORF">OXD698_LOCUS36662</name>
</gene>
<feature type="compositionally biased region" description="Polar residues" evidence="1">
    <location>
        <begin position="25"/>
        <end position="35"/>
    </location>
</feature>
<dbReference type="Proteomes" id="UP000663844">
    <property type="component" value="Unassembled WGS sequence"/>
</dbReference>
<feature type="region of interest" description="Disordered" evidence="1">
    <location>
        <begin position="144"/>
        <end position="171"/>
    </location>
</feature>
<accession>A0A819WIS6</accession>
<feature type="region of interest" description="Disordered" evidence="1">
    <location>
        <begin position="1"/>
        <end position="37"/>
    </location>
</feature>